<dbReference type="Gene3D" id="2.60.120.200">
    <property type="match status" value="1"/>
</dbReference>
<dbReference type="CDD" id="cd08023">
    <property type="entry name" value="GH16_laminarinase_like"/>
    <property type="match status" value="1"/>
</dbReference>
<accession>A0A3R9F139</accession>
<proteinExistence type="inferred from homology"/>
<dbReference type="SUPFAM" id="SSF49899">
    <property type="entry name" value="Concanavalin A-like lectins/glucanases"/>
    <property type="match status" value="1"/>
</dbReference>
<dbReference type="Pfam" id="PF00722">
    <property type="entry name" value="Glyco_hydro_16"/>
    <property type="match status" value="1"/>
</dbReference>
<dbReference type="PANTHER" id="PTHR10963:SF55">
    <property type="entry name" value="GLYCOSIDE HYDROLASE FAMILY 16 PROTEIN"/>
    <property type="match status" value="1"/>
</dbReference>
<reference evidence="4" key="1">
    <citation type="submission" date="2018-12" db="EMBL/GenBank/DDBJ databases">
        <title>Bacillus chawlae sp. nov., Bacillus glennii sp. nov., and Bacillus saganii sp. nov. Isolated from the Vehicle Assembly Building at Kennedy Space Center where the Viking Spacecraft were Assembled.</title>
        <authorList>
            <person name="Seuylemezian A."/>
            <person name="Vaishampayan P."/>
        </authorList>
    </citation>
    <scope>NUCLEOTIDE SEQUENCE [LARGE SCALE GENOMIC DNA]</scope>
    <source>
        <strain evidence="4">DSM 13966</strain>
    </source>
</reference>
<gene>
    <name evidence="3" type="ORF">EJA10_13155</name>
</gene>
<evidence type="ECO:0000313" key="4">
    <source>
        <dbReference type="Proteomes" id="UP000279911"/>
    </source>
</evidence>
<dbReference type="Proteomes" id="UP000279911">
    <property type="component" value="Unassembled WGS sequence"/>
</dbReference>
<organism evidence="3 4">
    <name type="scientific">Mesobacillus subterraneus</name>
    <dbReference type="NCBI Taxonomy" id="285983"/>
    <lineage>
        <taxon>Bacteria</taxon>
        <taxon>Bacillati</taxon>
        <taxon>Bacillota</taxon>
        <taxon>Bacilli</taxon>
        <taxon>Bacillales</taxon>
        <taxon>Bacillaceae</taxon>
        <taxon>Mesobacillus</taxon>
    </lineage>
</organism>
<comment type="caution">
    <text evidence="3">The sequence shown here is derived from an EMBL/GenBank/DDBJ whole genome shotgun (WGS) entry which is preliminary data.</text>
</comment>
<protein>
    <submittedName>
        <fullName evidence="3">Glycoside hydrolase family 16 protein</fullName>
    </submittedName>
</protein>
<dbReference type="EMBL" id="RSFW01000014">
    <property type="protein sequence ID" value="RSD26799.1"/>
    <property type="molecule type" value="Genomic_DNA"/>
</dbReference>
<dbReference type="GO" id="GO:0004553">
    <property type="term" value="F:hydrolase activity, hydrolyzing O-glycosyl compounds"/>
    <property type="evidence" value="ECO:0007669"/>
    <property type="project" value="InterPro"/>
</dbReference>
<comment type="similarity">
    <text evidence="1">Belongs to the glycosyl hydrolase 16 family.</text>
</comment>
<dbReference type="AlphaFoldDB" id="A0A3R9F139"/>
<dbReference type="PROSITE" id="PS51762">
    <property type="entry name" value="GH16_2"/>
    <property type="match status" value="1"/>
</dbReference>
<dbReference type="OrthoDB" id="9809583at2"/>
<evidence type="ECO:0000259" key="2">
    <source>
        <dbReference type="PROSITE" id="PS51762"/>
    </source>
</evidence>
<dbReference type="InterPro" id="IPR000757">
    <property type="entry name" value="Beta-glucanase-like"/>
</dbReference>
<keyword evidence="3" id="KW-0378">Hydrolase</keyword>
<dbReference type="GO" id="GO:0005975">
    <property type="term" value="P:carbohydrate metabolic process"/>
    <property type="evidence" value="ECO:0007669"/>
    <property type="project" value="InterPro"/>
</dbReference>
<dbReference type="SMR" id="A0A3R9F139"/>
<sequence>MKRDNQNDSMHPALNTEMMALSKTEGSWRLVWEDSFSEPVINQDKWNFVEGGWGFGNEESQFYTARAENARIEDGKLILEARKEAYQGMEYTSAKLTTRGKAAWKYGRFSISAKLPEGQGIWPAIWMMPEDMERYTGWPACGEIDIMEQIGHEPGTVYGTLHYGVPHTYTSKSYSSRTRQNFRMNSMSSRWNGSRGNSGGMSMEFFMPRKMNGSANQLVLEWRTRDLLLLTVNSICS</sequence>
<dbReference type="InterPro" id="IPR050546">
    <property type="entry name" value="Glycosyl_Hydrlase_16"/>
</dbReference>
<evidence type="ECO:0000256" key="1">
    <source>
        <dbReference type="ARBA" id="ARBA00006865"/>
    </source>
</evidence>
<evidence type="ECO:0000313" key="3">
    <source>
        <dbReference type="EMBL" id="RSD26799.1"/>
    </source>
</evidence>
<dbReference type="PANTHER" id="PTHR10963">
    <property type="entry name" value="GLYCOSYL HYDROLASE-RELATED"/>
    <property type="match status" value="1"/>
</dbReference>
<dbReference type="InterPro" id="IPR013320">
    <property type="entry name" value="ConA-like_dom_sf"/>
</dbReference>
<feature type="domain" description="GH16" evidence="2">
    <location>
        <begin position="30"/>
        <end position="237"/>
    </location>
</feature>
<name>A0A3R9F139_9BACI</name>